<proteinExistence type="predicted"/>
<protein>
    <submittedName>
        <fullName evidence="1">DUF3103 family protein</fullName>
    </submittedName>
</protein>
<dbReference type="RefSeq" id="WP_114460257.1">
    <property type="nucleotide sequence ID" value="NZ_QPIW01000003.1"/>
</dbReference>
<dbReference type="OrthoDB" id="866679at2"/>
<reference evidence="1 2" key="1">
    <citation type="submission" date="2018-07" db="EMBL/GenBank/DDBJ databases">
        <title>Genome analysis of Runella aurantiaca.</title>
        <authorList>
            <person name="Yang X."/>
        </authorList>
    </citation>
    <scope>NUCLEOTIDE SEQUENCE [LARGE SCALE GENOMIC DNA]</scope>
    <source>
        <strain evidence="1 2">YX9</strain>
    </source>
</reference>
<dbReference type="Pfam" id="PF11301">
    <property type="entry name" value="DUF3103"/>
    <property type="match status" value="1"/>
</dbReference>
<name>A0A369IJZ2_9BACT</name>
<comment type="caution">
    <text evidence="1">The sequence shown here is derived from an EMBL/GenBank/DDBJ whole genome shotgun (WGS) entry which is preliminary data.</text>
</comment>
<keyword evidence="2" id="KW-1185">Reference proteome</keyword>
<organism evidence="1 2">
    <name type="scientific">Runella aurantiaca</name>
    <dbReference type="NCBI Taxonomy" id="2282308"/>
    <lineage>
        <taxon>Bacteria</taxon>
        <taxon>Pseudomonadati</taxon>
        <taxon>Bacteroidota</taxon>
        <taxon>Cytophagia</taxon>
        <taxon>Cytophagales</taxon>
        <taxon>Spirosomataceae</taxon>
        <taxon>Runella</taxon>
    </lineage>
</organism>
<sequence length="420" mass="48156">MKKYVVGWALIVFFTFGCQPSKEELRQFDINVTNKTHFSAARKPANSDEMLDLIALVVSDIIRDKEMRKFIKNEANRKIDGDFDIPFQFVKSKTVPNKGNFREIFIEKMQKIFSSSILAQNQLNEIEEAIPLLNISVPVHIDKWDTENYLPLVAIVPFDFEESTHKKLKAFDIEGNIHWLDSQKEPDLPVIVIGQNERLILQEDGKLKLNNSLLNSERVQQNSQKKQQNLRTSSICSFPQRGDNEYLYITGMSSDDISHYESWANGAPEIWLKVYAPANGTNFSSLGQIRDLGHSGDWEPSVRSKINGGQWWRVQQSIAYWESGTLGGTLSFSFMEVDWGDFSQDINIGGSFKVIVPGIGESTKNLSTTFKIRNHDDHIGSILVDQYACPPMNWTDFWYYDVSPHFQMTLNPYVVSYAQW</sequence>
<dbReference type="Proteomes" id="UP000253141">
    <property type="component" value="Unassembled WGS sequence"/>
</dbReference>
<dbReference type="AlphaFoldDB" id="A0A369IJZ2"/>
<evidence type="ECO:0000313" key="1">
    <source>
        <dbReference type="EMBL" id="RDB06936.1"/>
    </source>
</evidence>
<dbReference type="EMBL" id="QPIW01000003">
    <property type="protein sequence ID" value="RDB06936.1"/>
    <property type="molecule type" value="Genomic_DNA"/>
</dbReference>
<dbReference type="InterPro" id="IPR021452">
    <property type="entry name" value="DUF3103"/>
</dbReference>
<gene>
    <name evidence="1" type="ORF">DVG78_06570</name>
</gene>
<dbReference type="PROSITE" id="PS51257">
    <property type="entry name" value="PROKAR_LIPOPROTEIN"/>
    <property type="match status" value="1"/>
</dbReference>
<evidence type="ECO:0000313" key="2">
    <source>
        <dbReference type="Proteomes" id="UP000253141"/>
    </source>
</evidence>
<accession>A0A369IJZ2</accession>